<feature type="compositionally biased region" description="Pro residues" evidence="10">
    <location>
        <begin position="325"/>
        <end position="339"/>
    </location>
</feature>
<dbReference type="GO" id="GO:0000977">
    <property type="term" value="F:RNA polymerase II transcription regulatory region sequence-specific DNA binding"/>
    <property type="evidence" value="ECO:0007669"/>
    <property type="project" value="TreeGrafter"/>
</dbReference>
<dbReference type="SMART" id="SM00355">
    <property type="entry name" value="ZnF_C2H2"/>
    <property type="match status" value="12"/>
</dbReference>
<feature type="domain" description="C2H2-type" evidence="11">
    <location>
        <begin position="178"/>
        <end position="205"/>
    </location>
</feature>
<proteinExistence type="evidence at transcript level"/>
<dbReference type="FunFam" id="3.30.160.60:FF:000557">
    <property type="entry name" value="zinc finger and SCAN domain-containing protein 29"/>
    <property type="match status" value="1"/>
</dbReference>
<keyword evidence="3" id="KW-0677">Repeat</keyword>
<keyword evidence="8" id="KW-0539">Nucleus</keyword>
<name>A0A6A7G4H9_9CRUS</name>
<feature type="compositionally biased region" description="Low complexity" evidence="10">
    <location>
        <begin position="307"/>
        <end position="324"/>
    </location>
</feature>
<keyword evidence="6" id="KW-0805">Transcription regulation</keyword>
<dbReference type="SUPFAM" id="SSF57667">
    <property type="entry name" value="beta-beta-alpha zinc fingers"/>
    <property type="match status" value="6"/>
</dbReference>
<protein>
    <submittedName>
        <fullName evidence="12">Zinc finger protein 62 homolog</fullName>
    </submittedName>
</protein>
<feature type="domain" description="C2H2-type" evidence="11">
    <location>
        <begin position="58"/>
        <end position="82"/>
    </location>
</feature>
<reference evidence="12" key="1">
    <citation type="submission" date="2017-11" db="EMBL/GenBank/DDBJ databases">
        <title>The sensing device of the deep-sea amphipod.</title>
        <authorList>
            <person name="Kobayashi H."/>
            <person name="Nagahama T."/>
            <person name="Arai W."/>
            <person name="Sasagawa Y."/>
            <person name="Umeda M."/>
            <person name="Hayashi T."/>
            <person name="Nikaido I."/>
            <person name="Watanabe H."/>
            <person name="Oguri K."/>
            <person name="Kitazato H."/>
            <person name="Fujioka K."/>
            <person name="Kido Y."/>
            <person name="Takami H."/>
        </authorList>
    </citation>
    <scope>NUCLEOTIDE SEQUENCE</scope>
    <source>
        <tissue evidence="12">Whole body</tissue>
    </source>
</reference>
<feature type="compositionally biased region" description="Polar residues" evidence="10">
    <location>
        <begin position="493"/>
        <end position="502"/>
    </location>
</feature>
<feature type="domain" description="C2H2-type" evidence="11">
    <location>
        <begin position="206"/>
        <end position="233"/>
    </location>
</feature>
<feature type="compositionally biased region" description="Low complexity" evidence="10">
    <location>
        <begin position="458"/>
        <end position="467"/>
    </location>
</feature>
<keyword evidence="4 9" id="KW-0863">Zinc-finger</keyword>
<evidence type="ECO:0000259" key="11">
    <source>
        <dbReference type="PROSITE" id="PS50157"/>
    </source>
</evidence>
<dbReference type="AlphaFoldDB" id="A0A6A7G4H9"/>
<dbReference type="Gene3D" id="3.30.160.60">
    <property type="entry name" value="Classic Zinc Finger"/>
    <property type="match status" value="9"/>
</dbReference>
<feature type="region of interest" description="Disordered" evidence="10">
    <location>
        <begin position="302"/>
        <end position="342"/>
    </location>
</feature>
<feature type="compositionally biased region" description="Pro residues" evidence="10">
    <location>
        <begin position="475"/>
        <end position="485"/>
    </location>
</feature>
<feature type="domain" description="C2H2-type" evidence="11">
    <location>
        <begin position="381"/>
        <end position="407"/>
    </location>
</feature>
<dbReference type="PROSITE" id="PS00028">
    <property type="entry name" value="ZINC_FINGER_C2H2_1"/>
    <property type="match status" value="10"/>
</dbReference>
<feature type="domain" description="C2H2-type" evidence="11">
    <location>
        <begin position="150"/>
        <end position="177"/>
    </location>
</feature>
<evidence type="ECO:0000256" key="2">
    <source>
        <dbReference type="ARBA" id="ARBA00022723"/>
    </source>
</evidence>
<feature type="domain" description="C2H2-type" evidence="11">
    <location>
        <begin position="408"/>
        <end position="436"/>
    </location>
</feature>
<dbReference type="PANTHER" id="PTHR24381:SF393">
    <property type="entry name" value="CHROMATIN-LINKED ADAPTOR FOR MSL PROTEINS, ISOFORM B"/>
    <property type="match status" value="1"/>
</dbReference>
<feature type="domain" description="C2H2-type" evidence="11">
    <location>
        <begin position="352"/>
        <end position="379"/>
    </location>
</feature>
<evidence type="ECO:0000256" key="10">
    <source>
        <dbReference type="SAM" id="MobiDB-lite"/>
    </source>
</evidence>
<evidence type="ECO:0000256" key="4">
    <source>
        <dbReference type="ARBA" id="ARBA00022771"/>
    </source>
</evidence>
<dbReference type="FunFam" id="3.30.160.60:FF:000446">
    <property type="entry name" value="Zinc finger protein"/>
    <property type="match status" value="2"/>
</dbReference>
<feature type="region of interest" description="Disordered" evidence="10">
    <location>
        <begin position="1"/>
        <end position="20"/>
    </location>
</feature>
<dbReference type="GO" id="GO:0005634">
    <property type="term" value="C:nucleus"/>
    <property type="evidence" value="ECO:0007669"/>
    <property type="project" value="UniProtKB-SubCell"/>
</dbReference>
<evidence type="ECO:0000256" key="7">
    <source>
        <dbReference type="ARBA" id="ARBA00023163"/>
    </source>
</evidence>
<dbReference type="InterPro" id="IPR036236">
    <property type="entry name" value="Znf_C2H2_sf"/>
</dbReference>
<dbReference type="EMBL" id="IACT01006623">
    <property type="protein sequence ID" value="LAC25750.1"/>
    <property type="molecule type" value="mRNA"/>
</dbReference>
<evidence type="ECO:0000256" key="5">
    <source>
        <dbReference type="ARBA" id="ARBA00022833"/>
    </source>
</evidence>
<dbReference type="InterPro" id="IPR013087">
    <property type="entry name" value="Znf_C2H2_type"/>
</dbReference>
<comment type="subcellular location">
    <subcellularLocation>
        <location evidence="1">Nucleus</location>
    </subcellularLocation>
</comment>
<evidence type="ECO:0000256" key="8">
    <source>
        <dbReference type="ARBA" id="ARBA00023242"/>
    </source>
</evidence>
<dbReference type="Pfam" id="PF13912">
    <property type="entry name" value="zf-C2H2_6"/>
    <property type="match status" value="2"/>
</dbReference>
<keyword evidence="7" id="KW-0804">Transcription</keyword>
<evidence type="ECO:0000313" key="12">
    <source>
        <dbReference type="EMBL" id="LAC25750.1"/>
    </source>
</evidence>
<feature type="domain" description="C2H2-type" evidence="11">
    <location>
        <begin position="30"/>
        <end position="57"/>
    </location>
</feature>
<feature type="compositionally biased region" description="Acidic residues" evidence="10">
    <location>
        <begin position="503"/>
        <end position="521"/>
    </location>
</feature>
<keyword evidence="2" id="KW-0479">Metal-binding</keyword>
<feature type="compositionally biased region" description="Pro residues" evidence="10">
    <location>
        <begin position="10"/>
        <end position="19"/>
    </location>
</feature>
<feature type="domain" description="C2H2-type" evidence="11">
    <location>
        <begin position="234"/>
        <end position="256"/>
    </location>
</feature>
<accession>A0A6A7G4H9</accession>
<feature type="domain" description="C2H2-type" evidence="11">
    <location>
        <begin position="538"/>
        <end position="565"/>
    </location>
</feature>
<sequence>MLSDSFMSPPVLPPPPIQPPDDVQIPGRPFSCAICKYAFKRRAHLVDHQRIHSGEKPYTCEFCLTTFSRKSTMLAHSRLHSGVLRYVCHPCGALFATRNLLQRHRGTGKGCAMAESLKGAPSFPKAEKVTPDVFSERYKPVPPGAQSWRPRCPICDMTFSSKACLKKHRRVHSNIRPFKCKNCPKAFKQRSDLGRHQRVHTGEKPYKCDICNKAFAEKGAVAPHRKVHTGEKPFQCDLCGRFFRQKIALKIHRATHFKTSRRKLGLNMAMPLPDILPFSPSPIQNDPSSLVFSPSKLSESPVVLTGSTPSVTPQSVVSNHLSSPSSPPPPPPPPPPPSALPSSVTIIHTSAETCDICLKSFPDPRRLKQHRRSHLPKSRPFMCQCGARFNRRAHLTDHERIHTGEKPFQCPFCSKSFAYQRAMVSHRRAQHEEESYTLDMKHRLQFQKDREVPPPPSTRSSPVSSASHRSRSSSPSPPPPPPRSSLPPELEQTELSTTQSVELSEDEDDDDDDSDDDDDEDDVVTIPQIELPASPDDLDCKICVLRFDSQAKLVEHLYTHMDKRYACSLCQSSFLAEADLLAHVYALHAHA</sequence>
<keyword evidence="5" id="KW-0862">Zinc</keyword>
<dbReference type="FunFam" id="3.30.160.60:FF:000065">
    <property type="entry name" value="B-cell CLL/lymphoma 6, member B"/>
    <property type="match status" value="2"/>
</dbReference>
<dbReference type="FunFam" id="3.30.160.60:FF:001949">
    <property type="entry name" value="zinc finger protein 62 homolog isoform X2"/>
    <property type="match status" value="1"/>
</dbReference>
<organism evidence="12">
    <name type="scientific">Hirondellea gigas</name>
    <dbReference type="NCBI Taxonomy" id="1518452"/>
    <lineage>
        <taxon>Eukaryota</taxon>
        <taxon>Metazoa</taxon>
        <taxon>Ecdysozoa</taxon>
        <taxon>Arthropoda</taxon>
        <taxon>Crustacea</taxon>
        <taxon>Multicrustacea</taxon>
        <taxon>Malacostraca</taxon>
        <taxon>Eumalacostraca</taxon>
        <taxon>Peracarida</taxon>
        <taxon>Amphipoda</taxon>
        <taxon>Amphilochidea</taxon>
        <taxon>Lysianassida</taxon>
        <taxon>Lysianassidira</taxon>
        <taxon>Lysianassoidea</taxon>
        <taxon>Lysianassidae</taxon>
        <taxon>Hirondellea</taxon>
    </lineage>
</organism>
<dbReference type="GO" id="GO:0008270">
    <property type="term" value="F:zinc ion binding"/>
    <property type="evidence" value="ECO:0007669"/>
    <property type="project" value="UniProtKB-KW"/>
</dbReference>
<feature type="domain" description="C2H2-type" evidence="11">
    <location>
        <begin position="565"/>
        <end position="591"/>
    </location>
</feature>
<dbReference type="Pfam" id="PF00096">
    <property type="entry name" value="zf-C2H2"/>
    <property type="match status" value="5"/>
</dbReference>
<evidence type="ECO:0000256" key="6">
    <source>
        <dbReference type="ARBA" id="ARBA00023015"/>
    </source>
</evidence>
<evidence type="ECO:0000256" key="3">
    <source>
        <dbReference type="ARBA" id="ARBA00022737"/>
    </source>
</evidence>
<dbReference type="PROSITE" id="PS50157">
    <property type="entry name" value="ZINC_FINGER_C2H2_2"/>
    <property type="match status" value="11"/>
</dbReference>
<dbReference type="GO" id="GO:0000981">
    <property type="term" value="F:DNA-binding transcription factor activity, RNA polymerase II-specific"/>
    <property type="evidence" value="ECO:0007669"/>
    <property type="project" value="TreeGrafter"/>
</dbReference>
<dbReference type="FunFam" id="3.30.160.60:FF:001498">
    <property type="entry name" value="Zinc finger protein 404"/>
    <property type="match status" value="2"/>
</dbReference>
<feature type="region of interest" description="Disordered" evidence="10">
    <location>
        <begin position="447"/>
        <end position="521"/>
    </location>
</feature>
<evidence type="ECO:0000256" key="1">
    <source>
        <dbReference type="ARBA" id="ARBA00004123"/>
    </source>
</evidence>
<dbReference type="PANTHER" id="PTHR24381">
    <property type="entry name" value="ZINC FINGER PROTEIN"/>
    <property type="match status" value="1"/>
</dbReference>
<evidence type="ECO:0000256" key="9">
    <source>
        <dbReference type="PROSITE-ProRule" id="PRU00042"/>
    </source>
</evidence>